<name>A0ABU3STT9_9ALTE</name>
<gene>
    <name evidence="2" type="ORF">RS130_05275</name>
</gene>
<proteinExistence type="predicted"/>
<keyword evidence="3" id="KW-1185">Reference proteome</keyword>
<accession>A0ABU3STT9</accession>
<dbReference type="PANTHER" id="PTHR35889:SF3">
    <property type="entry name" value="F-BOX DOMAIN-CONTAINING PROTEIN"/>
    <property type="match status" value="1"/>
</dbReference>
<dbReference type="Proteomes" id="UP001247805">
    <property type="component" value="Unassembled WGS sequence"/>
</dbReference>
<protein>
    <submittedName>
        <fullName evidence="2">C-type cytochrome domain-containing protein</fullName>
    </submittedName>
</protein>
<dbReference type="PROSITE" id="PS51257">
    <property type="entry name" value="PROKAR_LIPOPROTEIN"/>
    <property type="match status" value="1"/>
</dbReference>
<dbReference type="RefSeq" id="WP_316025096.1">
    <property type="nucleotide sequence ID" value="NZ_JAWDIO010000002.1"/>
</dbReference>
<dbReference type="PANTHER" id="PTHR35889">
    <property type="entry name" value="CYCLOINULO-OLIGOSACCHARIDE FRUCTANOTRANSFERASE-RELATED"/>
    <property type="match status" value="1"/>
</dbReference>
<feature type="domain" description="Cytochrome C Planctomycete-type" evidence="1">
    <location>
        <begin position="59"/>
        <end position="120"/>
    </location>
</feature>
<sequence length="170" mass="18993">MMFSKQCIQITKLTLSTLPFIGLVACTDNSLADAETAKYNLPEVVDYNFHIKPILSDTCFLCHGPDATNAKAGLSLNTFERATKHVLESGSHAIVPGKPEESEALQRITSTDPNMIMPPPNSNLTLSDREKALISKWIKQGAEYKKHWSFITPEKNYHQLLLKQIGRSIH</sequence>
<evidence type="ECO:0000313" key="3">
    <source>
        <dbReference type="Proteomes" id="UP001247805"/>
    </source>
</evidence>
<organism evidence="2 3">
    <name type="scientific">Paraglaciecola aquimarina</name>
    <dbReference type="NCBI Taxonomy" id="1235557"/>
    <lineage>
        <taxon>Bacteria</taxon>
        <taxon>Pseudomonadati</taxon>
        <taxon>Pseudomonadota</taxon>
        <taxon>Gammaproteobacteria</taxon>
        <taxon>Alteromonadales</taxon>
        <taxon>Alteromonadaceae</taxon>
        <taxon>Paraglaciecola</taxon>
    </lineage>
</organism>
<dbReference type="EMBL" id="JAWDIO010000002">
    <property type="protein sequence ID" value="MDU0353420.1"/>
    <property type="molecule type" value="Genomic_DNA"/>
</dbReference>
<dbReference type="InterPro" id="IPR011429">
    <property type="entry name" value="Cyt_c_Planctomycete-type"/>
</dbReference>
<reference evidence="2 3" key="1">
    <citation type="submission" date="2023-10" db="EMBL/GenBank/DDBJ databases">
        <title>Glaciecola aquimarina strain GGW-M5 nov., isolated from a coastal seawater.</title>
        <authorList>
            <person name="Bayburt H."/>
            <person name="Kim J.M."/>
            <person name="Choi B.J."/>
            <person name="Jeon C.O."/>
        </authorList>
    </citation>
    <scope>NUCLEOTIDE SEQUENCE [LARGE SCALE GENOMIC DNA]</scope>
    <source>
        <strain evidence="2 3">KCTC 32108</strain>
    </source>
</reference>
<dbReference type="Pfam" id="PF07635">
    <property type="entry name" value="PSCyt1"/>
    <property type="match status" value="1"/>
</dbReference>
<dbReference type="InterPro" id="IPR036909">
    <property type="entry name" value="Cyt_c-like_dom_sf"/>
</dbReference>
<comment type="caution">
    <text evidence="2">The sequence shown here is derived from an EMBL/GenBank/DDBJ whole genome shotgun (WGS) entry which is preliminary data.</text>
</comment>
<evidence type="ECO:0000259" key="1">
    <source>
        <dbReference type="Pfam" id="PF07635"/>
    </source>
</evidence>
<dbReference type="SUPFAM" id="SSF46626">
    <property type="entry name" value="Cytochrome c"/>
    <property type="match status" value="1"/>
</dbReference>
<evidence type="ECO:0000313" key="2">
    <source>
        <dbReference type="EMBL" id="MDU0353420.1"/>
    </source>
</evidence>